<proteinExistence type="predicted"/>
<dbReference type="PANTHER" id="PTHR39173:SF1">
    <property type="entry name" value="ACETYLTRANSFERASE"/>
    <property type="match status" value="1"/>
</dbReference>
<keyword evidence="3" id="KW-1185">Reference proteome</keyword>
<dbReference type="RefSeq" id="WP_244715278.1">
    <property type="nucleotide sequence ID" value="NZ_CP095072.1"/>
</dbReference>
<evidence type="ECO:0000259" key="1">
    <source>
        <dbReference type="PROSITE" id="PS51186"/>
    </source>
</evidence>
<accession>A0ABY4EX96</accession>
<dbReference type="EC" id="2.3.1.-" evidence="2"/>
<dbReference type="CDD" id="cd04301">
    <property type="entry name" value="NAT_SF"/>
    <property type="match status" value="1"/>
</dbReference>
<dbReference type="InterPro" id="IPR000182">
    <property type="entry name" value="GNAT_dom"/>
</dbReference>
<dbReference type="PROSITE" id="PS51186">
    <property type="entry name" value="GNAT"/>
    <property type="match status" value="1"/>
</dbReference>
<dbReference type="Proteomes" id="UP000831782">
    <property type="component" value="Chromosome"/>
</dbReference>
<evidence type="ECO:0000313" key="2">
    <source>
        <dbReference type="EMBL" id="UOQ46796.1"/>
    </source>
</evidence>
<reference evidence="2 3" key="1">
    <citation type="submission" date="2022-04" db="EMBL/GenBank/DDBJ databases">
        <title>Gracilibacillus sp. isolated from saltern.</title>
        <authorList>
            <person name="Won M."/>
            <person name="Lee C.-M."/>
            <person name="Woen H.-Y."/>
            <person name="Kwon S.-W."/>
        </authorList>
    </citation>
    <scope>NUCLEOTIDE SEQUENCE [LARGE SCALE GENOMIC DNA]</scope>
    <source>
        <strain evidence="2 3">SSWR10-1</strain>
    </source>
</reference>
<dbReference type="Pfam" id="PF13302">
    <property type="entry name" value="Acetyltransf_3"/>
    <property type="match status" value="1"/>
</dbReference>
<evidence type="ECO:0000313" key="3">
    <source>
        <dbReference type="Proteomes" id="UP000831782"/>
    </source>
</evidence>
<organism evidence="2 3">
    <name type="scientific">Gracilibacillus caseinilyticus</name>
    <dbReference type="NCBI Taxonomy" id="2932256"/>
    <lineage>
        <taxon>Bacteria</taxon>
        <taxon>Bacillati</taxon>
        <taxon>Bacillota</taxon>
        <taxon>Bacilli</taxon>
        <taxon>Bacillales</taxon>
        <taxon>Bacillaceae</taxon>
        <taxon>Gracilibacillus</taxon>
    </lineage>
</organism>
<dbReference type="InterPro" id="IPR016181">
    <property type="entry name" value="Acyl_CoA_acyltransferase"/>
</dbReference>
<dbReference type="SUPFAM" id="SSF55729">
    <property type="entry name" value="Acyl-CoA N-acyltransferases (Nat)"/>
    <property type="match status" value="1"/>
</dbReference>
<dbReference type="PANTHER" id="PTHR39173">
    <property type="entry name" value="ACETYLTRANSFERASE"/>
    <property type="match status" value="1"/>
</dbReference>
<keyword evidence="2" id="KW-0808">Transferase</keyword>
<gene>
    <name evidence="2" type="ORF">MUN88_11880</name>
</gene>
<dbReference type="Gene3D" id="3.40.630.30">
    <property type="match status" value="1"/>
</dbReference>
<feature type="domain" description="N-acetyltransferase" evidence="1">
    <location>
        <begin position="17"/>
        <end position="169"/>
    </location>
</feature>
<protein>
    <submittedName>
        <fullName evidence="2">GNAT family N-acetyltransferase</fullName>
        <ecNumber evidence="2">2.3.1.-</ecNumber>
    </submittedName>
</protein>
<keyword evidence="2" id="KW-0012">Acyltransferase</keyword>
<dbReference type="GO" id="GO:0016746">
    <property type="term" value="F:acyltransferase activity"/>
    <property type="evidence" value="ECO:0007669"/>
    <property type="project" value="UniProtKB-KW"/>
</dbReference>
<name>A0ABY4EX96_9BACI</name>
<dbReference type="EMBL" id="CP095072">
    <property type="protein sequence ID" value="UOQ46796.1"/>
    <property type="molecule type" value="Genomic_DNA"/>
</dbReference>
<sequence length="170" mass="19546">MTLHLVKPEKSWSNAYQSFYLEWEESQEQMIPWVIAQFPDDMDKLLAFYEDHHTGNIPQNWVPDTTYWLVDEERVIGVVNIRHYLNNFLLESGGHIGYGIRPSERGKGYANIMLQLALEKAKELGIKQVLITCDADNVASKKVIIHNGGKAADDYVDNNGNIIHRFWIGD</sequence>